<protein>
    <recommendedName>
        <fullName evidence="3">Bet v I/Major latex protein domain-containing protein</fullName>
    </recommendedName>
</protein>
<dbReference type="InterPro" id="IPR023393">
    <property type="entry name" value="START-like_dom_sf"/>
</dbReference>
<sequence>MTEETQGKWEGKATAELKGPTADQVWPFFEDFCNLQKWLPGVDTCYQVEGEPGQPGLVRYCSSSTISSDRSHEETQVKWAKEKLVMIDRIERCLSYEILENNVGFKSYVATIKVLPINDGCKIEWSFIADPIEGWLVEDFNSYISSSLQFMGQKMEQAALSGQGRKEKNLKLSADENGFSIIICQVTINDPHRSQHSSPSIMAKEAQGKWEGKATVELKGPTADQVWPFFEDFCNLQKWLPLVDSCHRVEGELGQPGLVRLCKFSKVSSDGSHEETEIKWAKEKLIMIDPNERCLSYEILENNVGFKSYVATIKVLPINDGDGEGHHGCEIEWSFITDPIEGWPLEDFNSYISSSLQFMGQQMEQAVLSSKSLGQFELWYLAWARYDIILDMMKPY</sequence>
<dbReference type="Proteomes" id="UP000326939">
    <property type="component" value="Chromosome 6"/>
</dbReference>
<accession>A0A5N5MDE8</accession>
<dbReference type="Gene3D" id="3.30.530.20">
    <property type="match status" value="2"/>
</dbReference>
<dbReference type="SUPFAM" id="SSF55961">
    <property type="entry name" value="Bet v1-like"/>
    <property type="match status" value="2"/>
</dbReference>
<dbReference type="GO" id="GO:0004864">
    <property type="term" value="F:protein phosphatase inhibitor activity"/>
    <property type="evidence" value="ECO:0007669"/>
    <property type="project" value="UniProtKB-ARBA"/>
</dbReference>
<proteinExistence type="predicted"/>
<keyword evidence="2" id="KW-1185">Reference proteome</keyword>
<dbReference type="FunFam" id="3.30.530.20:FF:000064">
    <property type="entry name" value="Lachrymatory-factor synthase"/>
    <property type="match status" value="2"/>
</dbReference>
<dbReference type="InterPro" id="IPR019587">
    <property type="entry name" value="Polyketide_cyclase/dehydratase"/>
</dbReference>
<gene>
    <name evidence="1" type="ORF">DKX38_010521</name>
</gene>
<dbReference type="EMBL" id="VDCV01000006">
    <property type="protein sequence ID" value="KAB5553210.1"/>
    <property type="molecule type" value="Genomic_DNA"/>
</dbReference>
<dbReference type="PANTHER" id="PTHR33789:SF11">
    <property type="entry name" value="OS05G0202300 PROTEIN"/>
    <property type="match status" value="1"/>
</dbReference>
<name>A0A5N5MDE8_9ROSI</name>
<dbReference type="PANTHER" id="PTHR33789">
    <property type="entry name" value="LACHRYMATORY-FACTOR SYNTHASE"/>
    <property type="match status" value="1"/>
</dbReference>
<dbReference type="AlphaFoldDB" id="A0A5N5MDE8"/>
<evidence type="ECO:0000313" key="2">
    <source>
        <dbReference type="Proteomes" id="UP000326939"/>
    </source>
</evidence>
<reference evidence="2" key="1">
    <citation type="journal article" date="2019" name="Gigascience">
        <title>De novo genome assembly of the endangered Acer yangbiense, a plant species with extremely small populations endemic to Yunnan Province, China.</title>
        <authorList>
            <person name="Yang J."/>
            <person name="Wariss H.M."/>
            <person name="Tao L."/>
            <person name="Zhang R."/>
            <person name="Yun Q."/>
            <person name="Hollingsworth P."/>
            <person name="Dao Z."/>
            <person name="Luo G."/>
            <person name="Guo H."/>
            <person name="Ma Y."/>
            <person name="Sun W."/>
        </authorList>
    </citation>
    <scope>NUCLEOTIDE SEQUENCE [LARGE SCALE GENOMIC DNA]</scope>
    <source>
        <strain evidence="2">cv. br00</strain>
    </source>
</reference>
<comment type="caution">
    <text evidence="1">The sequence shown here is derived from an EMBL/GenBank/DDBJ whole genome shotgun (WGS) entry which is preliminary data.</text>
</comment>
<evidence type="ECO:0000313" key="1">
    <source>
        <dbReference type="EMBL" id="KAB5553210.1"/>
    </source>
</evidence>
<organism evidence="1 2">
    <name type="scientific">Salix brachista</name>
    <dbReference type="NCBI Taxonomy" id="2182728"/>
    <lineage>
        <taxon>Eukaryota</taxon>
        <taxon>Viridiplantae</taxon>
        <taxon>Streptophyta</taxon>
        <taxon>Embryophyta</taxon>
        <taxon>Tracheophyta</taxon>
        <taxon>Spermatophyta</taxon>
        <taxon>Magnoliopsida</taxon>
        <taxon>eudicotyledons</taxon>
        <taxon>Gunneridae</taxon>
        <taxon>Pentapetalae</taxon>
        <taxon>rosids</taxon>
        <taxon>fabids</taxon>
        <taxon>Malpighiales</taxon>
        <taxon>Salicaceae</taxon>
        <taxon>Saliceae</taxon>
        <taxon>Salix</taxon>
    </lineage>
</organism>
<evidence type="ECO:0008006" key="3">
    <source>
        <dbReference type="Google" id="ProtNLM"/>
    </source>
</evidence>
<dbReference type="InterPro" id="IPR053249">
    <property type="entry name" value="LFS"/>
</dbReference>
<dbReference type="Pfam" id="PF10604">
    <property type="entry name" value="Polyketide_cyc2"/>
    <property type="match status" value="2"/>
</dbReference>
<dbReference type="CDD" id="cd07821">
    <property type="entry name" value="PYR_PYL_RCAR_like"/>
    <property type="match status" value="2"/>
</dbReference>